<accession>A0A091DIM9</accession>
<organism evidence="2 3">
    <name type="scientific">Fukomys damarensis</name>
    <name type="common">Damaraland mole rat</name>
    <name type="synonym">Cryptomys damarensis</name>
    <dbReference type="NCBI Taxonomy" id="885580"/>
    <lineage>
        <taxon>Eukaryota</taxon>
        <taxon>Metazoa</taxon>
        <taxon>Chordata</taxon>
        <taxon>Craniata</taxon>
        <taxon>Vertebrata</taxon>
        <taxon>Euteleostomi</taxon>
        <taxon>Mammalia</taxon>
        <taxon>Eutheria</taxon>
        <taxon>Euarchontoglires</taxon>
        <taxon>Glires</taxon>
        <taxon>Rodentia</taxon>
        <taxon>Hystricomorpha</taxon>
        <taxon>Bathyergidae</taxon>
        <taxon>Fukomys</taxon>
    </lineage>
</organism>
<protein>
    <submittedName>
        <fullName evidence="2">Uncharacterized protein</fullName>
    </submittedName>
</protein>
<dbReference type="EMBL" id="KN122489">
    <property type="protein sequence ID" value="KFO30125.1"/>
    <property type="molecule type" value="Genomic_DNA"/>
</dbReference>
<dbReference type="Proteomes" id="UP000028990">
    <property type="component" value="Unassembled WGS sequence"/>
</dbReference>
<proteinExistence type="predicted"/>
<evidence type="ECO:0000313" key="2">
    <source>
        <dbReference type="EMBL" id="KFO30125.1"/>
    </source>
</evidence>
<evidence type="ECO:0000256" key="1">
    <source>
        <dbReference type="SAM" id="MobiDB-lite"/>
    </source>
</evidence>
<evidence type="ECO:0000313" key="3">
    <source>
        <dbReference type="Proteomes" id="UP000028990"/>
    </source>
</evidence>
<reference evidence="2 3" key="1">
    <citation type="submission" date="2013-11" db="EMBL/GenBank/DDBJ databases">
        <title>The Damaraland mole rat (Fukomys damarensis) genome and evolution of African mole rats.</title>
        <authorList>
            <person name="Gladyshev V.N."/>
            <person name="Fang X."/>
        </authorList>
    </citation>
    <scope>NUCLEOTIDE SEQUENCE [LARGE SCALE GENOMIC DNA]</scope>
    <source>
        <tissue evidence="2">Liver</tissue>
    </source>
</reference>
<name>A0A091DIM9_FUKDA</name>
<feature type="region of interest" description="Disordered" evidence="1">
    <location>
        <begin position="38"/>
        <end position="57"/>
    </location>
</feature>
<gene>
    <name evidence="2" type="ORF">H920_08472</name>
</gene>
<keyword evidence="3" id="KW-1185">Reference proteome</keyword>
<dbReference type="AlphaFoldDB" id="A0A091DIM9"/>
<sequence>MDRAMGTKVPVAARERTRLRVSPRLLPCLLVLLPLRSPWVPGRRSSEGAQALATGPCPSATPTNCLQPLSASPSGSTKAHQTYSSASLLWSQATDAHIEPRYYPALRDW</sequence>